<dbReference type="Proteomes" id="UP000680020">
    <property type="component" value="Unassembled WGS sequence"/>
</dbReference>
<feature type="binding site" evidence="5">
    <location>
        <position position="236"/>
    </location>
    <ligand>
        <name>Mn(2+)</name>
        <dbReference type="ChEBI" id="CHEBI:29035"/>
        <label>2</label>
    </ligand>
</feature>
<comment type="cofactor">
    <cofactor evidence="5 7">
        <name>Mn(2+)</name>
        <dbReference type="ChEBI" id="CHEBI:29035"/>
    </cofactor>
    <text evidence="5 7">Binds 2 manganese ions per subunit.</text>
</comment>
<dbReference type="HAMAP" id="MF_00737">
    <property type="entry name" value="Formimidoylglutam"/>
    <property type="match status" value="1"/>
</dbReference>
<comment type="catalytic activity">
    <reaction evidence="5">
        <text>N-formimidoyl-L-glutamate + H2O = formamide + L-glutamate</text>
        <dbReference type="Rhea" id="RHEA:22492"/>
        <dbReference type="ChEBI" id="CHEBI:15377"/>
        <dbReference type="ChEBI" id="CHEBI:16397"/>
        <dbReference type="ChEBI" id="CHEBI:29985"/>
        <dbReference type="ChEBI" id="CHEBI:58928"/>
        <dbReference type="EC" id="3.5.3.8"/>
    </reaction>
</comment>
<dbReference type="InterPro" id="IPR023696">
    <property type="entry name" value="Ureohydrolase_dom_sf"/>
</dbReference>
<protein>
    <recommendedName>
        <fullName evidence="5 6">Formimidoylglutamase</fullName>
        <ecNumber evidence="5 6">3.5.3.8</ecNumber>
    </recommendedName>
    <alternativeName>
        <fullName evidence="5">Formiminoglutamase</fullName>
    </alternativeName>
    <alternativeName>
        <fullName evidence="5">Formiminoglutamate hydrolase</fullName>
    </alternativeName>
</protein>
<evidence type="ECO:0000256" key="2">
    <source>
        <dbReference type="ARBA" id="ARBA00022801"/>
    </source>
</evidence>
<dbReference type="Gene3D" id="3.40.800.10">
    <property type="entry name" value="Ureohydrolase domain"/>
    <property type="match status" value="1"/>
</dbReference>
<dbReference type="PANTHER" id="PTHR11358:SF35">
    <property type="entry name" value="FORMIMIDOYLGLUTAMASE"/>
    <property type="match status" value="1"/>
</dbReference>
<dbReference type="PANTHER" id="PTHR11358">
    <property type="entry name" value="ARGINASE/AGMATINASE"/>
    <property type="match status" value="1"/>
</dbReference>
<keyword evidence="2 5" id="KW-0378">Hydrolase</keyword>
<comment type="caution">
    <text evidence="9">The sequence shown here is derived from an EMBL/GenBank/DDBJ whole genome shotgun (WGS) entry which is preliminary data.</text>
</comment>
<evidence type="ECO:0000256" key="6">
    <source>
        <dbReference type="NCBIfam" id="TIGR01227"/>
    </source>
</evidence>
<feature type="binding site" evidence="7">
    <location>
        <position position="147"/>
    </location>
    <ligand>
        <name>Mn(2+)</name>
        <dbReference type="ChEBI" id="CHEBI:29035"/>
        <label>1</label>
    </ligand>
</feature>
<evidence type="ECO:0000256" key="8">
    <source>
        <dbReference type="PROSITE-ProRule" id="PRU00742"/>
    </source>
</evidence>
<evidence type="ECO:0000256" key="4">
    <source>
        <dbReference type="ARBA" id="ARBA00023211"/>
    </source>
</evidence>
<feature type="binding site" evidence="5 7">
    <location>
        <position position="234"/>
    </location>
    <ligand>
        <name>Mn(2+)</name>
        <dbReference type="ChEBI" id="CHEBI:29035"/>
        <label>2</label>
    </ligand>
</feature>
<dbReference type="GO" id="GO:0033389">
    <property type="term" value="P:putrescine biosynthetic process from arginine, via agmatine"/>
    <property type="evidence" value="ECO:0007669"/>
    <property type="project" value="TreeGrafter"/>
</dbReference>
<dbReference type="AlphaFoldDB" id="A0AB35BZS3"/>
<organism evidence="9 10">
    <name type="scientific">Wohlfahrtiimonas chitiniclastica</name>
    <dbReference type="NCBI Taxonomy" id="400946"/>
    <lineage>
        <taxon>Bacteria</taxon>
        <taxon>Pseudomonadati</taxon>
        <taxon>Pseudomonadota</taxon>
        <taxon>Gammaproteobacteria</taxon>
        <taxon>Cardiobacteriales</taxon>
        <taxon>Ignatzschineriaceae</taxon>
        <taxon>Wohlfahrtiimonas</taxon>
    </lineage>
</organism>
<proteinExistence type="inferred from homology"/>
<dbReference type="GO" id="GO:0030145">
    <property type="term" value="F:manganese ion binding"/>
    <property type="evidence" value="ECO:0007669"/>
    <property type="project" value="UniProtKB-UniRule"/>
</dbReference>
<keyword evidence="1 5" id="KW-0479">Metal-binding</keyword>
<feature type="binding site" evidence="5 7">
    <location>
        <position position="149"/>
    </location>
    <ligand>
        <name>Mn(2+)</name>
        <dbReference type="ChEBI" id="CHEBI:29035"/>
        <label>1</label>
    </ligand>
</feature>
<feature type="binding site" evidence="5">
    <location>
        <position position="145"/>
    </location>
    <ligand>
        <name>Mn(2+)</name>
        <dbReference type="ChEBI" id="CHEBI:29035"/>
        <label>2</label>
    </ligand>
</feature>
<evidence type="ECO:0000256" key="7">
    <source>
        <dbReference type="PIRSR" id="PIRSR036979-1"/>
    </source>
</evidence>
<dbReference type="NCBIfam" id="TIGR01227">
    <property type="entry name" value="hutG"/>
    <property type="match status" value="1"/>
</dbReference>
<keyword evidence="4 5" id="KW-0464">Manganese</keyword>
<gene>
    <name evidence="5 9" type="primary">hutG</name>
    <name evidence="9" type="ORF">J7561_07030</name>
</gene>
<accession>A0AB35BZS3</accession>
<reference evidence="9" key="1">
    <citation type="submission" date="2021-03" db="EMBL/GenBank/DDBJ databases">
        <title>Identification and antibiotic profiling of Wohlfahrtiimonas chitiniclastica, an underestimated human pathogen.</title>
        <authorList>
            <person name="Kopf A."/>
            <person name="Bunk B."/>
            <person name="Coldewey S."/>
            <person name="Gunzer F."/>
            <person name="Riedel T."/>
            <person name="Schroettner P."/>
        </authorList>
    </citation>
    <scope>NUCLEOTIDE SEQUENCE</scope>
    <source>
        <strain evidence="9">DSM 100917</strain>
    </source>
</reference>
<feature type="binding site" evidence="5 7">
    <location>
        <position position="145"/>
    </location>
    <ligand>
        <name>Mn(2+)</name>
        <dbReference type="ChEBI" id="CHEBI:29035"/>
        <label>1</label>
    </ligand>
</feature>
<dbReference type="EMBL" id="JAGIBU010000005">
    <property type="protein sequence ID" value="MBS7824956.1"/>
    <property type="molecule type" value="Genomic_DNA"/>
</dbReference>
<dbReference type="GO" id="GO:0050415">
    <property type="term" value="F:formimidoylglutamase activity"/>
    <property type="evidence" value="ECO:0007669"/>
    <property type="project" value="UniProtKB-UniRule"/>
</dbReference>
<dbReference type="Pfam" id="PF00491">
    <property type="entry name" value="Arginase"/>
    <property type="match status" value="1"/>
</dbReference>
<dbReference type="PIRSF" id="PIRSF036979">
    <property type="entry name" value="Arginase"/>
    <property type="match status" value="1"/>
</dbReference>
<dbReference type="PRINTS" id="PR00116">
    <property type="entry name" value="ARGINASE"/>
</dbReference>
<dbReference type="GO" id="GO:0008783">
    <property type="term" value="F:agmatinase activity"/>
    <property type="evidence" value="ECO:0007669"/>
    <property type="project" value="TreeGrafter"/>
</dbReference>
<dbReference type="CDD" id="cd09988">
    <property type="entry name" value="Formimidoylglutamase"/>
    <property type="match status" value="1"/>
</dbReference>
<dbReference type="EC" id="3.5.3.8" evidence="5 6"/>
<feature type="binding site" evidence="5">
    <location>
        <position position="234"/>
    </location>
    <ligand>
        <name>Mn(2+)</name>
        <dbReference type="ChEBI" id="CHEBI:29035"/>
        <label>1</label>
    </ligand>
</feature>
<comment type="similarity">
    <text evidence="5 8">Belongs to the arginase family.</text>
</comment>
<dbReference type="InterPro" id="IPR005923">
    <property type="entry name" value="HutG"/>
</dbReference>
<name>A0AB35BZS3_9GAMM</name>
<feature type="binding site" evidence="5">
    <location>
        <position position="147"/>
    </location>
    <ligand>
        <name>Mn(2+)</name>
        <dbReference type="ChEBI" id="CHEBI:29035"/>
        <label>2</label>
    </ligand>
</feature>
<sequence length="311" mass="34335">MSDPFVWSGRFDGDDVCHRRLFQVINQSKNPHFGLLGFESDEGVRRNQGRLGAAVAPDLIRKQMASFPVHQSFSLTDFGNVSVEHQNLEAAQAQLGEKVTTLMNQGITPIVLGGGHETAYGSFQGIFHHVAQQHPNESIGIINFDAHFDLRSADENTSGTPFLNAAHLCQAHDQPFHYLVLGIAAHANTRALFDTADQLNATYVMDTALADLKQTLNTLTTFVNTVDHIYITIDLDVFSNFIAPGVSAPAVRGISVATFEALFIHLIDSGKVRLLDIVECNPNFDIDQRTTKLAAFIAYQFIQYHIQKEPS</sequence>
<feature type="binding site" evidence="7">
    <location>
        <position position="236"/>
    </location>
    <ligand>
        <name>Mn(2+)</name>
        <dbReference type="ChEBI" id="CHEBI:29035"/>
        <label>1</label>
    </ligand>
</feature>
<dbReference type="RefSeq" id="WP_213404100.1">
    <property type="nucleotide sequence ID" value="NZ_JAGIBT010000006.1"/>
</dbReference>
<feature type="binding site" evidence="5 7">
    <location>
        <position position="116"/>
    </location>
    <ligand>
        <name>Mn(2+)</name>
        <dbReference type="ChEBI" id="CHEBI:29035"/>
        <label>1</label>
    </ligand>
</feature>
<dbReference type="SUPFAM" id="SSF52768">
    <property type="entry name" value="Arginase/deacetylase"/>
    <property type="match status" value="1"/>
</dbReference>
<evidence type="ECO:0000313" key="10">
    <source>
        <dbReference type="Proteomes" id="UP000680020"/>
    </source>
</evidence>
<dbReference type="PROSITE" id="PS51409">
    <property type="entry name" value="ARGINASE_2"/>
    <property type="match status" value="1"/>
</dbReference>
<comment type="function">
    <text evidence="5">Catalyzes the conversion of N-formimidoyl-L-glutamate to L-glutamate and formamide.</text>
</comment>
<evidence type="ECO:0000313" key="9">
    <source>
        <dbReference type="EMBL" id="MBS7824956.1"/>
    </source>
</evidence>
<evidence type="ECO:0000256" key="3">
    <source>
        <dbReference type="ARBA" id="ARBA00022808"/>
    </source>
</evidence>
<keyword evidence="3 5" id="KW-0369">Histidine metabolism</keyword>
<evidence type="ECO:0000256" key="1">
    <source>
        <dbReference type="ARBA" id="ARBA00022723"/>
    </source>
</evidence>
<comment type="pathway">
    <text evidence="5">Amino-acid degradation; L-histidine degradation into L-glutamate; L-glutamate from N-formimidoyl-L-glutamate (hydrolase route): step 1/1.</text>
</comment>
<evidence type="ECO:0000256" key="5">
    <source>
        <dbReference type="HAMAP-Rule" id="MF_00737"/>
    </source>
</evidence>
<dbReference type="GO" id="GO:0019556">
    <property type="term" value="P:L-histidine catabolic process to glutamate and formamide"/>
    <property type="evidence" value="ECO:0007669"/>
    <property type="project" value="UniProtKB-UniRule"/>
</dbReference>
<dbReference type="InterPro" id="IPR006035">
    <property type="entry name" value="Ureohydrolase"/>
</dbReference>